<protein>
    <submittedName>
        <fullName evidence="2">Uncharacterized protein</fullName>
    </submittedName>
</protein>
<evidence type="ECO:0000313" key="2">
    <source>
        <dbReference type="EMBL" id="SVA39299.1"/>
    </source>
</evidence>
<dbReference type="AlphaFoldDB" id="A0A381VFZ9"/>
<accession>A0A381VFZ9</accession>
<feature type="non-terminal residue" evidence="2">
    <location>
        <position position="34"/>
    </location>
</feature>
<reference evidence="2" key="1">
    <citation type="submission" date="2018-05" db="EMBL/GenBank/DDBJ databases">
        <authorList>
            <person name="Lanie J.A."/>
            <person name="Ng W.-L."/>
            <person name="Kazmierczak K.M."/>
            <person name="Andrzejewski T.M."/>
            <person name="Davidsen T.M."/>
            <person name="Wayne K.J."/>
            <person name="Tettelin H."/>
            <person name="Glass J.I."/>
            <person name="Rusch D."/>
            <person name="Podicherti R."/>
            <person name="Tsui H.-C.T."/>
            <person name="Winkler M.E."/>
        </authorList>
    </citation>
    <scope>NUCLEOTIDE SEQUENCE</scope>
</reference>
<proteinExistence type="predicted"/>
<sequence>MRGPEPRPEITSLPLYVPGATRGTGKEPVIKLSS</sequence>
<dbReference type="EMBL" id="UINC01008739">
    <property type="protein sequence ID" value="SVA39299.1"/>
    <property type="molecule type" value="Genomic_DNA"/>
</dbReference>
<evidence type="ECO:0000256" key="1">
    <source>
        <dbReference type="SAM" id="MobiDB-lite"/>
    </source>
</evidence>
<feature type="region of interest" description="Disordered" evidence="1">
    <location>
        <begin position="1"/>
        <end position="34"/>
    </location>
</feature>
<feature type="compositionally biased region" description="Basic and acidic residues" evidence="1">
    <location>
        <begin position="24"/>
        <end position="34"/>
    </location>
</feature>
<name>A0A381VFZ9_9ZZZZ</name>
<gene>
    <name evidence="2" type="ORF">METZ01_LOCUS92153</name>
</gene>
<organism evidence="2">
    <name type="scientific">marine metagenome</name>
    <dbReference type="NCBI Taxonomy" id="408172"/>
    <lineage>
        <taxon>unclassified sequences</taxon>
        <taxon>metagenomes</taxon>
        <taxon>ecological metagenomes</taxon>
    </lineage>
</organism>